<dbReference type="RefSeq" id="WP_221284376.1">
    <property type="nucleotide sequence ID" value="NZ_JACHFL010000018.1"/>
</dbReference>
<organism evidence="9 10">
    <name type="scientific">Deinococcus humi</name>
    <dbReference type="NCBI Taxonomy" id="662880"/>
    <lineage>
        <taxon>Bacteria</taxon>
        <taxon>Thermotogati</taxon>
        <taxon>Deinococcota</taxon>
        <taxon>Deinococci</taxon>
        <taxon>Deinococcales</taxon>
        <taxon>Deinococcaceae</taxon>
        <taxon>Deinococcus</taxon>
    </lineage>
</organism>
<evidence type="ECO:0000256" key="5">
    <source>
        <dbReference type="ARBA" id="ARBA00023004"/>
    </source>
</evidence>
<evidence type="ECO:0000256" key="6">
    <source>
        <dbReference type="PROSITE-ProRule" id="PRU00433"/>
    </source>
</evidence>
<evidence type="ECO:0000313" key="9">
    <source>
        <dbReference type="EMBL" id="MBB5365464.1"/>
    </source>
</evidence>
<keyword evidence="4" id="KW-0249">Electron transport</keyword>
<accession>A0A7W8JYE7</accession>
<evidence type="ECO:0000256" key="7">
    <source>
        <dbReference type="SAM" id="Phobius"/>
    </source>
</evidence>
<evidence type="ECO:0000256" key="4">
    <source>
        <dbReference type="ARBA" id="ARBA00022982"/>
    </source>
</evidence>
<dbReference type="GO" id="GO:0020037">
    <property type="term" value="F:heme binding"/>
    <property type="evidence" value="ECO:0007669"/>
    <property type="project" value="InterPro"/>
</dbReference>
<evidence type="ECO:0000259" key="8">
    <source>
        <dbReference type="PROSITE" id="PS51007"/>
    </source>
</evidence>
<evidence type="ECO:0000256" key="2">
    <source>
        <dbReference type="ARBA" id="ARBA00022617"/>
    </source>
</evidence>
<keyword evidence="7" id="KW-0472">Membrane</keyword>
<reference evidence="9 10" key="1">
    <citation type="submission" date="2020-08" db="EMBL/GenBank/DDBJ databases">
        <title>Genomic Encyclopedia of Type Strains, Phase IV (KMG-IV): sequencing the most valuable type-strain genomes for metagenomic binning, comparative biology and taxonomic classification.</title>
        <authorList>
            <person name="Goeker M."/>
        </authorList>
    </citation>
    <scope>NUCLEOTIDE SEQUENCE [LARGE SCALE GENOMIC DNA]</scope>
    <source>
        <strain evidence="9 10">DSM 27939</strain>
    </source>
</reference>
<keyword evidence="1" id="KW-0813">Transport</keyword>
<evidence type="ECO:0000256" key="1">
    <source>
        <dbReference type="ARBA" id="ARBA00022448"/>
    </source>
</evidence>
<proteinExistence type="predicted"/>
<dbReference type="GO" id="GO:0046872">
    <property type="term" value="F:metal ion binding"/>
    <property type="evidence" value="ECO:0007669"/>
    <property type="project" value="UniProtKB-KW"/>
</dbReference>
<dbReference type="GO" id="GO:0009055">
    <property type="term" value="F:electron transfer activity"/>
    <property type="evidence" value="ECO:0007669"/>
    <property type="project" value="InterPro"/>
</dbReference>
<feature type="transmembrane region" description="Helical" evidence="7">
    <location>
        <begin position="15"/>
        <end position="33"/>
    </location>
</feature>
<keyword evidence="2 6" id="KW-0349">Heme</keyword>
<dbReference type="Pfam" id="PF13442">
    <property type="entry name" value="Cytochrome_CBB3"/>
    <property type="match status" value="1"/>
</dbReference>
<dbReference type="InterPro" id="IPR009056">
    <property type="entry name" value="Cyt_c-like_dom"/>
</dbReference>
<dbReference type="PROSITE" id="PS51007">
    <property type="entry name" value="CYTC"/>
    <property type="match status" value="1"/>
</dbReference>
<dbReference type="PANTHER" id="PTHR37823:SF1">
    <property type="entry name" value="CYTOCHROME C-553-LIKE"/>
    <property type="match status" value="1"/>
</dbReference>
<dbReference type="AlphaFoldDB" id="A0A7W8JYE7"/>
<evidence type="ECO:0000256" key="3">
    <source>
        <dbReference type="ARBA" id="ARBA00022723"/>
    </source>
</evidence>
<gene>
    <name evidence="9" type="ORF">HNQ08_004585</name>
</gene>
<name>A0A7W8JYE7_9DEIO</name>
<dbReference type="InterPro" id="IPR036909">
    <property type="entry name" value="Cyt_c-like_dom_sf"/>
</dbReference>
<keyword evidence="7" id="KW-0812">Transmembrane</keyword>
<protein>
    <submittedName>
        <fullName evidence="9">Mono/diheme cytochrome c family protein</fullName>
    </submittedName>
</protein>
<sequence>MGEISEERGFSAREIGAAVGFVVLAVGIAYTSYYTGIGMSGGAGAGEMTAAVASAPVNGEALYASTCAGCHGAGAVGGIGPSLLGTAAWKPADFQQAVLHGQAPGGRTLAPVMPRFAEAGIGGETATDEQIEAIHSYVQSLP</sequence>
<dbReference type="Proteomes" id="UP000552709">
    <property type="component" value="Unassembled WGS sequence"/>
</dbReference>
<evidence type="ECO:0000313" key="10">
    <source>
        <dbReference type="Proteomes" id="UP000552709"/>
    </source>
</evidence>
<dbReference type="InterPro" id="IPR051811">
    <property type="entry name" value="Cytochrome_c550/c551-like"/>
</dbReference>
<keyword evidence="10" id="KW-1185">Reference proteome</keyword>
<dbReference type="SUPFAM" id="SSF46626">
    <property type="entry name" value="Cytochrome c"/>
    <property type="match status" value="1"/>
</dbReference>
<dbReference type="PANTHER" id="PTHR37823">
    <property type="entry name" value="CYTOCHROME C-553-LIKE"/>
    <property type="match status" value="1"/>
</dbReference>
<keyword evidence="5 6" id="KW-0408">Iron</keyword>
<keyword evidence="7" id="KW-1133">Transmembrane helix</keyword>
<feature type="domain" description="Cytochrome c" evidence="8">
    <location>
        <begin position="54"/>
        <end position="142"/>
    </location>
</feature>
<dbReference type="Gene3D" id="1.10.760.10">
    <property type="entry name" value="Cytochrome c-like domain"/>
    <property type="match status" value="1"/>
</dbReference>
<comment type="caution">
    <text evidence="9">The sequence shown here is derived from an EMBL/GenBank/DDBJ whole genome shotgun (WGS) entry which is preliminary data.</text>
</comment>
<dbReference type="EMBL" id="JACHFL010000018">
    <property type="protein sequence ID" value="MBB5365464.1"/>
    <property type="molecule type" value="Genomic_DNA"/>
</dbReference>
<keyword evidence="3 6" id="KW-0479">Metal-binding</keyword>